<keyword evidence="4 5" id="KW-0472">Membrane</keyword>
<keyword evidence="2 5" id="KW-0812">Transmembrane</keyword>
<dbReference type="SUPFAM" id="SSF103481">
    <property type="entry name" value="Multidrug resistance efflux transporter EmrE"/>
    <property type="match status" value="2"/>
</dbReference>
<dbReference type="InterPro" id="IPR000620">
    <property type="entry name" value="EamA_dom"/>
</dbReference>
<feature type="transmembrane region" description="Helical" evidence="5">
    <location>
        <begin position="130"/>
        <end position="147"/>
    </location>
</feature>
<accession>A0ABD6AVE0</accession>
<reference evidence="7 8" key="1">
    <citation type="journal article" date="2019" name="Int. J. Syst. Evol. Microbiol.">
        <title>The Global Catalogue of Microorganisms (GCM) 10K type strain sequencing project: providing services to taxonomists for standard genome sequencing and annotation.</title>
        <authorList>
            <consortium name="The Broad Institute Genomics Platform"/>
            <consortium name="The Broad Institute Genome Sequencing Center for Infectious Disease"/>
            <person name="Wu L."/>
            <person name="Ma J."/>
        </authorList>
    </citation>
    <scope>NUCLEOTIDE SEQUENCE [LARGE SCALE GENOMIC DNA]</scope>
    <source>
        <strain evidence="7 8">CGMCC 1.12563</strain>
    </source>
</reference>
<evidence type="ECO:0000256" key="2">
    <source>
        <dbReference type="ARBA" id="ARBA00022692"/>
    </source>
</evidence>
<evidence type="ECO:0000256" key="3">
    <source>
        <dbReference type="ARBA" id="ARBA00022989"/>
    </source>
</evidence>
<dbReference type="PANTHER" id="PTHR32322">
    <property type="entry name" value="INNER MEMBRANE TRANSPORTER"/>
    <property type="match status" value="1"/>
</dbReference>
<dbReference type="Pfam" id="PF00892">
    <property type="entry name" value="EamA"/>
    <property type="match status" value="2"/>
</dbReference>
<proteinExistence type="predicted"/>
<organism evidence="7 8">
    <name type="scientific">Halomarina rubra</name>
    <dbReference type="NCBI Taxonomy" id="2071873"/>
    <lineage>
        <taxon>Archaea</taxon>
        <taxon>Methanobacteriati</taxon>
        <taxon>Methanobacteriota</taxon>
        <taxon>Stenosarchaea group</taxon>
        <taxon>Halobacteria</taxon>
        <taxon>Halobacteriales</taxon>
        <taxon>Natronomonadaceae</taxon>
        <taxon>Halomarina</taxon>
    </lineage>
</organism>
<protein>
    <submittedName>
        <fullName evidence="7">DMT family transporter</fullName>
    </submittedName>
</protein>
<gene>
    <name evidence="7" type="ORF">ACFSBT_09630</name>
</gene>
<feature type="transmembrane region" description="Helical" evidence="5">
    <location>
        <begin position="278"/>
        <end position="294"/>
    </location>
</feature>
<keyword evidence="3 5" id="KW-1133">Transmembrane helix</keyword>
<dbReference type="PANTHER" id="PTHR32322:SF2">
    <property type="entry name" value="EAMA DOMAIN-CONTAINING PROTEIN"/>
    <property type="match status" value="1"/>
</dbReference>
<evidence type="ECO:0000313" key="7">
    <source>
        <dbReference type="EMBL" id="MFD1513537.1"/>
    </source>
</evidence>
<evidence type="ECO:0000313" key="8">
    <source>
        <dbReference type="Proteomes" id="UP001597187"/>
    </source>
</evidence>
<dbReference type="EMBL" id="JBHUDC010000004">
    <property type="protein sequence ID" value="MFD1513537.1"/>
    <property type="molecule type" value="Genomic_DNA"/>
</dbReference>
<dbReference type="GO" id="GO:0016020">
    <property type="term" value="C:membrane"/>
    <property type="evidence" value="ECO:0007669"/>
    <property type="project" value="UniProtKB-SubCell"/>
</dbReference>
<evidence type="ECO:0000256" key="5">
    <source>
        <dbReference type="SAM" id="Phobius"/>
    </source>
</evidence>
<evidence type="ECO:0000256" key="1">
    <source>
        <dbReference type="ARBA" id="ARBA00004141"/>
    </source>
</evidence>
<evidence type="ECO:0000259" key="6">
    <source>
        <dbReference type="Pfam" id="PF00892"/>
    </source>
</evidence>
<feature type="transmembrane region" description="Helical" evidence="5">
    <location>
        <begin position="159"/>
        <end position="178"/>
    </location>
</feature>
<dbReference type="RefSeq" id="WP_250873512.1">
    <property type="nucleotide sequence ID" value="NZ_JALXFV010000004.1"/>
</dbReference>
<feature type="transmembrane region" description="Helical" evidence="5">
    <location>
        <begin position="253"/>
        <end position="272"/>
    </location>
</feature>
<keyword evidence="8" id="KW-1185">Reference proteome</keyword>
<comment type="subcellular location">
    <subcellularLocation>
        <location evidence="1">Membrane</location>
        <topology evidence="1">Multi-pass membrane protein</topology>
    </subcellularLocation>
</comment>
<dbReference type="AlphaFoldDB" id="A0ABD6AVE0"/>
<feature type="transmembrane region" description="Helical" evidence="5">
    <location>
        <begin position="73"/>
        <end position="92"/>
    </location>
</feature>
<feature type="domain" description="EamA" evidence="6">
    <location>
        <begin position="15"/>
        <end position="146"/>
    </location>
</feature>
<name>A0ABD6AVE0_9EURY</name>
<dbReference type="InterPro" id="IPR037185">
    <property type="entry name" value="EmrE-like"/>
</dbReference>
<feature type="transmembrane region" description="Helical" evidence="5">
    <location>
        <begin position="222"/>
        <end position="241"/>
    </location>
</feature>
<feature type="transmembrane region" description="Helical" evidence="5">
    <location>
        <begin position="98"/>
        <end position="123"/>
    </location>
</feature>
<sequence length="315" mass="33457">MVRATLWKILPSTPFLFALLATFWGTSFVAIEVGLHHVPPMLFAALRYDLAGIVVLGYAAYTTDRWRPRGRDEWAVTLVAGAFIIAGYHGLLYMGEQYVSGAIAAVIVSLSPVLTVAFAAVVLREGRIEGLGMLGLAFGFVGVVLVANPDPSALGDDAMGIALVFFGGASFALGAVLTRPFDTDLPIATMEGWAMLSGSAMLHVAGVARGETLAQIHLTPTAVASFLYLTLVSGVVAFLLYFELLDRVGPTEINLIGYLEPVVAALMSWLVLGEFVDMATATGFAVIFLGFALLKRDALAALGERLVGQRPVSYL</sequence>
<dbReference type="Proteomes" id="UP001597187">
    <property type="component" value="Unassembled WGS sequence"/>
</dbReference>
<dbReference type="InterPro" id="IPR050638">
    <property type="entry name" value="AA-Vitamin_Transporters"/>
</dbReference>
<feature type="domain" description="EamA" evidence="6">
    <location>
        <begin position="159"/>
        <end position="294"/>
    </location>
</feature>
<feature type="transmembrane region" description="Helical" evidence="5">
    <location>
        <begin position="190"/>
        <end position="210"/>
    </location>
</feature>
<feature type="transmembrane region" description="Helical" evidence="5">
    <location>
        <begin position="40"/>
        <end position="61"/>
    </location>
</feature>
<evidence type="ECO:0000256" key="4">
    <source>
        <dbReference type="ARBA" id="ARBA00023136"/>
    </source>
</evidence>
<comment type="caution">
    <text evidence="7">The sequence shown here is derived from an EMBL/GenBank/DDBJ whole genome shotgun (WGS) entry which is preliminary data.</text>
</comment>